<name>A0A087TKR7_STEMI</name>
<feature type="compositionally biased region" description="Polar residues" evidence="1">
    <location>
        <begin position="23"/>
        <end position="33"/>
    </location>
</feature>
<organism evidence="2 3">
    <name type="scientific">Stegodyphus mimosarum</name>
    <name type="common">African social velvet spider</name>
    <dbReference type="NCBI Taxonomy" id="407821"/>
    <lineage>
        <taxon>Eukaryota</taxon>
        <taxon>Metazoa</taxon>
        <taxon>Ecdysozoa</taxon>
        <taxon>Arthropoda</taxon>
        <taxon>Chelicerata</taxon>
        <taxon>Arachnida</taxon>
        <taxon>Araneae</taxon>
        <taxon>Araneomorphae</taxon>
        <taxon>Entelegynae</taxon>
        <taxon>Eresoidea</taxon>
        <taxon>Eresidae</taxon>
        <taxon>Stegodyphus</taxon>
    </lineage>
</organism>
<proteinExistence type="predicted"/>
<keyword evidence="3" id="KW-1185">Reference proteome</keyword>
<protein>
    <submittedName>
        <fullName evidence="2">Uncharacterized protein</fullName>
    </submittedName>
</protein>
<dbReference type="OrthoDB" id="10485709at2759"/>
<evidence type="ECO:0000313" key="2">
    <source>
        <dbReference type="EMBL" id="KFM65706.1"/>
    </source>
</evidence>
<feature type="region of interest" description="Disordered" evidence="1">
    <location>
        <begin position="23"/>
        <end position="71"/>
    </location>
</feature>
<sequence>MDKTSFGDDTFSPIRFDSTVDSSASDLTSVTFQKDSEPEARNVDKKKRTSDKKNCDVPRGQRNKNRKDYKNLDDVFSPIHFDPSLTDDSRHSIDQYNTTPEVLSKGSARKTVDLIQCPLVEKKKSSISSQ</sequence>
<evidence type="ECO:0000256" key="1">
    <source>
        <dbReference type="SAM" id="MobiDB-lite"/>
    </source>
</evidence>
<accession>A0A087TKR7</accession>
<evidence type="ECO:0000313" key="3">
    <source>
        <dbReference type="Proteomes" id="UP000054359"/>
    </source>
</evidence>
<feature type="non-terminal residue" evidence="2">
    <location>
        <position position="130"/>
    </location>
</feature>
<dbReference type="AlphaFoldDB" id="A0A087TKR7"/>
<feature type="compositionally biased region" description="Basic and acidic residues" evidence="1">
    <location>
        <begin position="34"/>
        <end position="43"/>
    </location>
</feature>
<dbReference type="EMBL" id="KK115677">
    <property type="protein sequence ID" value="KFM65706.1"/>
    <property type="molecule type" value="Genomic_DNA"/>
</dbReference>
<reference evidence="2 3" key="1">
    <citation type="submission" date="2013-11" db="EMBL/GenBank/DDBJ databases">
        <title>Genome sequencing of Stegodyphus mimosarum.</title>
        <authorList>
            <person name="Bechsgaard J."/>
        </authorList>
    </citation>
    <scope>NUCLEOTIDE SEQUENCE [LARGE SCALE GENOMIC DNA]</scope>
</reference>
<gene>
    <name evidence="2" type="ORF">X975_08495</name>
</gene>
<dbReference type="Proteomes" id="UP000054359">
    <property type="component" value="Unassembled WGS sequence"/>
</dbReference>